<name>A0A0F9T4Q5_9ZZZZ</name>
<reference evidence="1" key="1">
    <citation type="journal article" date="2015" name="Nature">
        <title>Complex archaea that bridge the gap between prokaryotes and eukaryotes.</title>
        <authorList>
            <person name="Spang A."/>
            <person name="Saw J.H."/>
            <person name="Jorgensen S.L."/>
            <person name="Zaremba-Niedzwiedzka K."/>
            <person name="Martijn J."/>
            <person name="Lind A.E."/>
            <person name="van Eijk R."/>
            <person name="Schleper C."/>
            <person name="Guy L."/>
            <person name="Ettema T.J."/>
        </authorList>
    </citation>
    <scope>NUCLEOTIDE SEQUENCE</scope>
</reference>
<sequence>MTHPMLFDLPTPPGPPPGIDFRCATFQEIAATIDEPVAMVIIGGEPDEDRYRRALGLLAQVRRDVV</sequence>
<dbReference type="EMBL" id="LAZR01000417">
    <property type="protein sequence ID" value="KKN69827.1"/>
    <property type="molecule type" value="Genomic_DNA"/>
</dbReference>
<gene>
    <name evidence="1" type="ORF">LCGC14_0436510</name>
</gene>
<organism evidence="1">
    <name type="scientific">marine sediment metagenome</name>
    <dbReference type="NCBI Taxonomy" id="412755"/>
    <lineage>
        <taxon>unclassified sequences</taxon>
        <taxon>metagenomes</taxon>
        <taxon>ecological metagenomes</taxon>
    </lineage>
</organism>
<accession>A0A0F9T4Q5</accession>
<evidence type="ECO:0000313" key="1">
    <source>
        <dbReference type="EMBL" id="KKN69827.1"/>
    </source>
</evidence>
<proteinExistence type="predicted"/>
<protein>
    <submittedName>
        <fullName evidence="1">Uncharacterized protein</fullName>
    </submittedName>
</protein>
<comment type="caution">
    <text evidence="1">The sequence shown here is derived from an EMBL/GenBank/DDBJ whole genome shotgun (WGS) entry which is preliminary data.</text>
</comment>
<dbReference type="AlphaFoldDB" id="A0A0F9T4Q5"/>